<dbReference type="InterPro" id="IPR009783">
    <property type="entry name" value="DUF1348"/>
</dbReference>
<keyword evidence="1" id="KW-0689">Ribosomal protein</keyword>
<organism evidence="1 2">
    <name type="scientific">Klebsiella pneumoniae</name>
    <dbReference type="NCBI Taxonomy" id="573"/>
    <lineage>
        <taxon>Bacteria</taxon>
        <taxon>Pseudomonadati</taxon>
        <taxon>Pseudomonadota</taxon>
        <taxon>Gammaproteobacteria</taxon>
        <taxon>Enterobacterales</taxon>
        <taxon>Enterobacteriaceae</taxon>
        <taxon>Klebsiella/Raoultella group</taxon>
        <taxon>Klebsiella</taxon>
        <taxon>Klebsiella pneumoniae complex</taxon>
    </lineage>
</organism>
<name>A0A378FSJ6_KLEPN</name>
<dbReference type="AlphaFoldDB" id="A0A378FSJ6"/>
<evidence type="ECO:0000313" key="2">
    <source>
        <dbReference type="Proteomes" id="UP000255167"/>
    </source>
</evidence>
<reference evidence="1 2" key="1">
    <citation type="submission" date="2018-06" db="EMBL/GenBank/DDBJ databases">
        <authorList>
            <consortium name="Pathogen Informatics"/>
            <person name="Doyle S."/>
        </authorList>
    </citation>
    <scope>NUCLEOTIDE SEQUENCE [LARGE SCALE GENOMIC DNA]</scope>
    <source>
        <strain evidence="1 2">NCTC9617</strain>
    </source>
</reference>
<dbReference type="GO" id="GO:0005840">
    <property type="term" value="C:ribosome"/>
    <property type="evidence" value="ECO:0007669"/>
    <property type="project" value="UniProtKB-KW"/>
</dbReference>
<sequence>MTEQRPPLPPFTRDSAIQKVRAAEDGWNSRDAEKVALAYTVDSEWRNRSEFVHGRGQIVEFLQRKWRKEQQYRLIKELWAWQENRIAVRFAYEWCDDSGNWFRSYGNENWEFDKHGLMQTRYACINDLPISESERLFHWPQGRRPDDHPGLSDLGPVKPALRDGLIGFREVDHRVVNPVHHVGEQDGADGADNLNHLLVAKTGVAQRGDVGFRQRTGGGHQGLREFHQRIKLRLFRILPAAQGMDLLAAEAGFFRHQGVRGQAVVTAGGFADRQINRLQLLALRLPLWSIALCASACCSAAGEWPPMVR</sequence>
<accession>A0A378FSJ6</accession>
<dbReference type="InterPro" id="IPR032710">
    <property type="entry name" value="NTF2-like_dom_sf"/>
</dbReference>
<protein>
    <submittedName>
        <fullName evidence="1">50S ribosomal protein L21</fullName>
    </submittedName>
</protein>
<gene>
    <name evidence="1" type="ORF">NCTC9617_04081</name>
</gene>
<evidence type="ECO:0000313" key="1">
    <source>
        <dbReference type="EMBL" id="STW47525.1"/>
    </source>
</evidence>
<dbReference type="PANTHER" id="PTHR31757:SF0">
    <property type="entry name" value="SLL0781 PROTEIN"/>
    <property type="match status" value="1"/>
</dbReference>
<dbReference type="SUPFAM" id="SSF54427">
    <property type="entry name" value="NTF2-like"/>
    <property type="match status" value="1"/>
</dbReference>
<dbReference type="Proteomes" id="UP000255167">
    <property type="component" value="Unassembled WGS sequence"/>
</dbReference>
<dbReference type="Gene3D" id="3.10.450.50">
    <property type="match status" value="1"/>
</dbReference>
<keyword evidence="1" id="KW-0687">Ribonucleoprotein</keyword>
<dbReference type="EMBL" id="UGNC01000005">
    <property type="protein sequence ID" value="STW47525.1"/>
    <property type="molecule type" value="Genomic_DNA"/>
</dbReference>
<dbReference type="Pfam" id="PF07080">
    <property type="entry name" value="DUF1348"/>
    <property type="match status" value="1"/>
</dbReference>
<dbReference type="PANTHER" id="PTHR31757">
    <property type="entry name" value="SLL0781 PROTEIN"/>
    <property type="match status" value="1"/>
</dbReference>
<proteinExistence type="predicted"/>